<evidence type="ECO:0000313" key="1">
    <source>
        <dbReference type="EMBL" id="KAA1177721.1"/>
    </source>
</evidence>
<evidence type="ECO:0000313" key="2">
    <source>
        <dbReference type="Proteomes" id="UP000323608"/>
    </source>
</evidence>
<organism evidence="1 2">
    <name type="scientific">Rhizobium tropici</name>
    <dbReference type="NCBI Taxonomy" id="398"/>
    <lineage>
        <taxon>Bacteria</taxon>
        <taxon>Pseudomonadati</taxon>
        <taxon>Pseudomonadota</taxon>
        <taxon>Alphaproteobacteria</taxon>
        <taxon>Hyphomicrobiales</taxon>
        <taxon>Rhizobiaceae</taxon>
        <taxon>Rhizobium/Agrobacterium group</taxon>
        <taxon>Rhizobium</taxon>
    </lineage>
</organism>
<sequence length="105" mass="11905">MTMYARLRSRPGQRVEVVSHHYTLLSGITIDSPHIRDLRELVHQQRLDISNISCLNMPRVKGTVPEGLTDLMKADPSPVFGRAVAFYVAHPDRFACLMLQDLVYA</sequence>
<dbReference type="AlphaFoldDB" id="A0A5B0VUY7"/>
<dbReference type="Proteomes" id="UP000323608">
    <property type="component" value="Unassembled WGS sequence"/>
</dbReference>
<dbReference type="EMBL" id="VNIP01000011">
    <property type="protein sequence ID" value="KAA1177721.1"/>
    <property type="molecule type" value="Genomic_DNA"/>
</dbReference>
<comment type="caution">
    <text evidence="1">The sequence shown here is derived from an EMBL/GenBank/DDBJ whole genome shotgun (WGS) entry which is preliminary data.</text>
</comment>
<accession>A0A5B0VUY7</accession>
<name>A0A5B0VUY7_RHITR</name>
<gene>
    <name evidence="1" type="ORF">FP026_21145</name>
</gene>
<dbReference type="OrthoDB" id="9805905at2"/>
<reference evidence="1 2" key="1">
    <citation type="submission" date="2019-07" db="EMBL/GenBank/DDBJ databases">
        <title>The Draft Genome Sequence of Rhizobium tropici SARCC-755 Associated with Superior Nodulation on Pigeonpea (Cajanus cajan (L.) Millsp.).</title>
        <authorList>
            <person name="Bopape F.L."/>
            <person name="Hassen A.I."/>
            <person name="Swanevelder Z.H."/>
            <person name="Gwata E.T."/>
        </authorList>
    </citation>
    <scope>NUCLEOTIDE SEQUENCE [LARGE SCALE GENOMIC DNA]</scope>
    <source>
        <strain evidence="1 2">SARCC-755</strain>
    </source>
</reference>
<protein>
    <submittedName>
        <fullName evidence="1">Uncharacterized protein</fullName>
    </submittedName>
</protein>
<dbReference type="RefSeq" id="WP_149636575.1">
    <property type="nucleotide sequence ID" value="NZ_VNIP01000011.1"/>
</dbReference>
<proteinExistence type="predicted"/>